<feature type="compositionally biased region" description="Low complexity" evidence="2">
    <location>
        <begin position="1"/>
        <end position="21"/>
    </location>
</feature>
<comment type="caution">
    <text evidence="3">The sequence shown here is derived from an EMBL/GenBank/DDBJ whole genome shotgun (WGS) entry which is preliminary data.</text>
</comment>
<feature type="region of interest" description="Disordered" evidence="2">
    <location>
        <begin position="124"/>
        <end position="147"/>
    </location>
</feature>
<organism evidence="3 4">
    <name type="scientific">Mucor lusitanicus CBS 277.49</name>
    <dbReference type="NCBI Taxonomy" id="747725"/>
    <lineage>
        <taxon>Eukaryota</taxon>
        <taxon>Fungi</taxon>
        <taxon>Fungi incertae sedis</taxon>
        <taxon>Mucoromycota</taxon>
        <taxon>Mucoromycotina</taxon>
        <taxon>Mucoromycetes</taxon>
        <taxon>Mucorales</taxon>
        <taxon>Mucorineae</taxon>
        <taxon>Mucoraceae</taxon>
        <taxon>Mucor</taxon>
    </lineage>
</organism>
<feature type="compositionally biased region" description="Low complexity" evidence="2">
    <location>
        <begin position="417"/>
        <end position="429"/>
    </location>
</feature>
<evidence type="ECO:0000313" key="3">
    <source>
        <dbReference type="EMBL" id="OAD08983.1"/>
    </source>
</evidence>
<feature type="compositionally biased region" description="Low complexity" evidence="2">
    <location>
        <begin position="300"/>
        <end position="320"/>
    </location>
</feature>
<sequence>MGANASKQSGSSSSSKSAKPGRIPQQKIEDLVDLGAVFPNGLYPTTEQDYDPRILQKLIVQRKIAPFYKGLPDAPETVTAAAATPSPTLPIPQSSSSLSTISTSSSAATNANITTSSSLSVSAPSTAAAIDSKPKTRPRSASQRDASYDPYVERKKAYLEKMKQREKMLYNDAVECPICFLYYPANINYSRCCDQPICTECFVQIHRPVETPSVPATCPFCMEENYGILYESPAWSEKFQARSRSGSHSTMTGTRHTTSGVGGSDGPRRESVDHKNPDVVLIDHIRPNWDKTTTPAPNPARAVSRRNSASNASSGGSRHNNLLRAAGVTSLLTRPGRSASSAAATEYHQHLTNMRDVNMDLEDWMVMEAIRLSLAEQEENDRKEALKKSKEQQQQQNQEQATSSSSLQTPMHLFDQSPTPSSSGNSTSS</sequence>
<dbReference type="EMBL" id="AMYB01000001">
    <property type="protein sequence ID" value="OAD08983.1"/>
    <property type="molecule type" value="Genomic_DNA"/>
</dbReference>
<evidence type="ECO:0000256" key="1">
    <source>
        <dbReference type="ARBA" id="ARBA00010402"/>
    </source>
</evidence>
<dbReference type="GO" id="GO:0005737">
    <property type="term" value="C:cytoplasm"/>
    <property type="evidence" value="ECO:0007669"/>
    <property type="project" value="TreeGrafter"/>
</dbReference>
<protein>
    <recommendedName>
        <fullName evidence="5">RING-type domain-containing protein</fullName>
    </recommendedName>
</protein>
<evidence type="ECO:0000313" key="4">
    <source>
        <dbReference type="Proteomes" id="UP000077051"/>
    </source>
</evidence>
<feature type="region of interest" description="Disordered" evidence="2">
    <location>
        <begin position="242"/>
        <end position="321"/>
    </location>
</feature>
<dbReference type="Proteomes" id="UP000077051">
    <property type="component" value="Unassembled WGS sequence"/>
</dbReference>
<keyword evidence="4" id="KW-1185">Reference proteome</keyword>
<feature type="compositionally biased region" description="Low complexity" evidence="2">
    <location>
        <begin position="392"/>
        <end position="406"/>
    </location>
</feature>
<dbReference type="CDD" id="cd24139">
    <property type="entry name" value="SIP5-like"/>
    <property type="match status" value="1"/>
</dbReference>
<feature type="compositionally biased region" description="Basic and acidic residues" evidence="2">
    <location>
        <begin position="266"/>
        <end position="289"/>
    </location>
</feature>
<accession>A0A168QB46</accession>
<evidence type="ECO:0000256" key="2">
    <source>
        <dbReference type="SAM" id="MobiDB-lite"/>
    </source>
</evidence>
<dbReference type="PANTHER" id="PTHR31315">
    <property type="entry name" value="PROTEIN SIP5"/>
    <property type="match status" value="1"/>
</dbReference>
<gene>
    <name evidence="3" type="ORF">MUCCIDRAFT_188244</name>
</gene>
<dbReference type="STRING" id="747725.A0A168QB46"/>
<comment type="similarity">
    <text evidence="1">Belongs to the SIP5 family.</text>
</comment>
<evidence type="ECO:0008006" key="5">
    <source>
        <dbReference type="Google" id="ProtNLM"/>
    </source>
</evidence>
<feature type="region of interest" description="Disordered" evidence="2">
    <location>
        <begin position="1"/>
        <end position="26"/>
    </location>
</feature>
<dbReference type="OrthoDB" id="21471at2759"/>
<dbReference type="InterPro" id="IPR039301">
    <property type="entry name" value="Sip5/DA2"/>
</dbReference>
<dbReference type="PANTHER" id="PTHR31315:SF1">
    <property type="entry name" value="PROTEIN SIP5"/>
    <property type="match status" value="1"/>
</dbReference>
<proteinExistence type="inferred from homology"/>
<dbReference type="VEuPathDB" id="FungiDB:MUCCIDRAFT_188244"/>
<name>A0A168QB46_MUCCL</name>
<feature type="region of interest" description="Disordered" evidence="2">
    <location>
        <begin position="379"/>
        <end position="429"/>
    </location>
</feature>
<feature type="compositionally biased region" description="Basic and acidic residues" evidence="2">
    <location>
        <begin position="380"/>
        <end position="391"/>
    </location>
</feature>
<dbReference type="AlphaFoldDB" id="A0A168QB46"/>
<feature type="compositionally biased region" description="Polar residues" evidence="2">
    <location>
        <begin position="242"/>
        <end position="259"/>
    </location>
</feature>
<reference evidence="3 4" key="1">
    <citation type="submission" date="2015-06" db="EMBL/GenBank/DDBJ databases">
        <title>Expansion of signal transduction pathways in fungi by whole-genome duplication.</title>
        <authorList>
            <consortium name="DOE Joint Genome Institute"/>
            <person name="Corrochano L.M."/>
            <person name="Kuo A."/>
            <person name="Marcet-Houben M."/>
            <person name="Polaino S."/>
            <person name="Salamov A."/>
            <person name="Villalobos J.M."/>
            <person name="Alvarez M.I."/>
            <person name="Avalos J."/>
            <person name="Benito E.P."/>
            <person name="Benoit I."/>
            <person name="Burger G."/>
            <person name="Camino L.P."/>
            <person name="Canovas D."/>
            <person name="Cerda-Olmedo E."/>
            <person name="Cheng J.-F."/>
            <person name="Dominguez A."/>
            <person name="Elias M."/>
            <person name="Eslava A.P."/>
            <person name="Glaser F."/>
            <person name="Grimwood J."/>
            <person name="Gutierrez G."/>
            <person name="Heitman J."/>
            <person name="Henrissat B."/>
            <person name="Iturriaga E.A."/>
            <person name="Lang B.F."/>
            <person name="Lavin J.L."/>
            <person name="Lee S."/>
            <person name="Li W."/>
            <person name="Lindquist E."/>
            <person name="Lopez-Garcia S."/>
            <person name="Luque E.M."/>
            <person name="Marcos A.T."/>
            <person name="Martin J."/>
            <person name="Mccluskey K."/>
            <person name="Medina H.R."/>
            <person name="Miralles-Duran A."/>
            <person name="Miyazaki A."/>
            <person name="Munoz-Torres E."/>
            <person name="Oguiza J.A."/>
            <person name="Ohm R."/>
            <person name="Olmedo M."/>
            <person name="Orejas M."/>
            <person name="Ortiz-Castellanos L."/>
            <person name="Pisabarro A.G."/>
            <person name="Rodriguez-Romero J."/>
            <person name="Ruiz-Herrera J."/>
            <person name="Ruiz-Vazquez R."/>
            <person name="Sanz C."/>
            <person name="Schackwitz W."/>
            <person name="Schmutz J."/>
            <person name="Shahriari M."/>
            <person name="Shelest E."/>
            <person name="Silva-Franco F."/>
            <person name="Soanes D."/>
            <person name="Syed K."/>
            <person name="Tagua V.G."/>
            <person name="Talbot N.J."/>
            <person name="Thon M."/>
            <person name="De Vries R.P."/>
            <person name="Wiebenga A."/>
            <person name="Yadav J.S."/>
            <person name="Braun E.L."/>
            <person name="Baker S."/>
            <person name="Garre V."/>
            <person name="Horwitz B."/>
            <person name="Torres-Martinez S."/>
            <person name="Idnurm A."/>
            <person name="Herrera-Estrella A."/>
            <person name="Gabaldon T."/>
            <person name="Grigoriev I.V."/>
        </authorList>
    </citation>
    <scope>NUCLEOTIDE SEQUENCE [LARGE SCALE GENOMIC DNA]</scope>
    <source>
        <strain evidence="3 4">CBS 277.49</strain>
    </source>
</reference>